<organism evidence="1 2">
    <name type="scientific">Naganishia adeliensis</name>
    <dbReference type="NCBI Taxonomy" id="92952"/>
    <lineage>
        <taxon>Eukaryota</taxon>
        <taxon>Fungi</taxon>
        <taxon>Dikarya</taxon>
        <taxon>Basidiomycota</taxon>
        <taxon>Agaricomycotina</taxon>
        <taxon>Tremellomycetes</taxon>
        <taxon>Filobasidiales</taxon>
        <taxon>Filobasidiaceae</taxon>
        <taxon>Naganishia</taxon>
    </lineage>
</organism>
<name>A0ACC2UZI1_9TREE</name>
<gene>
    <name evidence="1" type="ORF">QFC20_007554</name>
</gene>
<dbReference type="EMBL" id="JASBWS010000191">
    <property type="protein sequence ID" value="KAJ9091772.1"/>
    <property type="molecule type" value="Genomic_DNA"/>
</dbReference>
<proteinExistence type="predicted"/>
<evidence type="ECO:0000313" key="2">
    <source>
        <dbReference type="Proteomes" id="UP001230649"/>
    </source>
</evidence>
<sequence>MSQQTLLTVSEGGIPAQVETILDLVGATDQVHNSITTQRDARISTVPLSESLAIPLASDIPAGETPAEWPEDVRGMPAYRPVNRELDYSVRPMGANNIEWTFLQFMFTGVRVVGLANRAWRGTFGRATDEVFKYKVGGQW</sequence>
<evidence type="ECO:0000313" key="1">
    <source>
        <dbReference type="EMBL" id="KAJ9091772.1"/>
    </source>
</evidence>
<protein>
    <submittedName>
        <fullName evidence="1">Uncharacterized protein</fullName>
    </submittedName>
</protein>
<reference evidence="1" key="1">
    <citation type="submission" date="2023-04" db="EMBL/GenBank/DDBJ databases">
        <title>Draft Genome sequencing of Naganishia species isolated from polar environments using Oxford Nanopore Technology.</title>
        <authorList>
            <person name="Leo P."/>
            <person name="Venkateswaran K."/>
        </authorList>
    </citation>
    <scope>NUCLEOTIDE SEQUENCE</scope>
    <source>
        <strain evidence="1">MNA-CCFEE 5262</strain>
    </source>
</reference>
<comment type="caution">
    <text evidence="1">The sequence shown here is derived from an EMBL/GenBank/DDBJ whole genome shotgun (WGS) entry which is preliminary data.</text>
</comment>
<accession>A0ACC2UZI1</accession>
<keyword evidence="2" id="KW-1185">Reference proteome</keyword>
<dbReference type="Proteomes" id="UP001230649">
    <property type="component" value="Unassembled WGS sequence"/>
</dbReference>